<proteinExistence type="predicted"/>
<feature type="region of interest" description="Disordered" evidence="1">
    <location>
        <begin position="1"/>
        <end position="33"/>
    </location>
</feature>
<evidence type="ECO:0000313" key="3">
    <source>
        <dbReference type="Proteomes" id="UP000646548"/>
    </source>
</evidence>
<dbReference type="Proteomes" id="UP000646548">
    <property type="component" value="Unassembled WGS sequence"/>
</dbReference>
<feature type="region of interest" description="Disordered" evidence="1">
    <location>
        <begin position="155"/>
        <end position="185"/>
    </location>
</feature>
<organism evidence="2 3">
    <name type="scientific">Oryzias melastigma</name>
    <name type="common">Marine medaka</name>
    <dbReference type="NCBI Taxonomy" id="30732"/>
    <lineage>
        <taxon>Eukaryota</taxon>
        <taxon>Metazoa</taxon>
        <taxon>Chordata</taxon>
        <taxon>Craniata</taxon>
        <taxon>Vertebrata</taxon>
        <taxon>Euteleostomi</taxon>
        <taxon>Actinopterygii</taxon>
        <taxon>Neopterygii</taxon>
        <taxon>Teleostei</taxon>
        <taxon>Neoteleostei</taxon>
        <taxon>Acanthomorphata</taxon>
        <taxon>Ovalentaria</taxon>
        <taxon>Atherinomorphae</taxon>
        <taxon>Beloniformes</taxon>
        <taxon>Adrianichthyidae</taxon>
        <taxon>Oryziinae</taxon>
        <taxon>Oryzias</taxon>
    </lineage>
</organism>
<name>A0A834BQ11_ORYME</name>
<protein>
    <submittedName>
        <fullName evidence="2">Uncharacterized protein</fullName>
    </submittedName>
</protein>
<gene>
    <name evidence="2" type="ORF">FQA47_018521</name>
</gene>
<evidence type="ECO:0000313" key="2">
    <source>
        <dbReference type="EMBL" id="KAF6715122.1"/>
    </source>
</evidence>
<dbReference type="AlphaFoldDB" id="A0A834BQ11"/>
<reference evidence="2" key="1">
    <citation type="journal article" name="BMC Genomics">
        <title>Long-read sequencing and de novo genome assembly of marine medaka (Oryzias melastigma).</title>
        <authorList>
            <person name="Liang P."/>
            <person name="Saqib H.S.A."/>
            <person name="Ni X."/>
            <person name="Shen Y."/>
        </authorList>
    </citation>
    <scope>NUCLEOTIDE SEQUENCE</scope>
    <source>
        <strain evidence="2">Bigg-433</strain>
    </source>
</reference>
<comment type="caution">
    <text evidence="2">The sequence shown here is derived from an EMBL/GenBank/DDBJ whole genome shotgun (WGS) entry which is preliminary data.</text>
</comment>
<feature type="compositionally biased region" description="Basic and acidic residues" evidence="1">
    <location>
        <begin position="1"/>
        <end position="12"/>
    </location>
</feature>
<dbReference type="EMBL" id="WKFB01001155">
    <property type="protein sequence ID" value="KAF6715122.1"/>
    <property type="molecule type" value="Genomic_DNA"/>
</dbReference>
<accession>A0A834BQ11</accession>
<feature type="compositionally biased region" description="Basic and acidic residues" evidence="1">
    <location>
        <begin position="169"/>
        <end position="185"/>
    </location>
</feature>
<sequence>MQIDIKEEERRGHPGNVRSPPSRMKAPQKKKKNGTTTLHFCFPAAAERRFPPRVECRHFASVARKPVSSALRLQQACPWACGLEVCAVGRGCHVSHCSRASEAGFLPQQTLPTTTAVDQPPPLLLSSSSSSSLQLLPLSLRRCETLTPQLPYRATKKAERGVFQRRPSHRADKEMLQREDIRQPG</sequence>
<evidence type="ECO:0000256" key="1">
    <source>
        <dbReference type="SAM" id="MobiDB-lite"/>
    </source>
</evidence>